<dbReference type="Proteomes" id="UP000828251">
    <property type="component" value="Unassembled WGS sequence"/>
</dbReference>
<gene>
    <name evidence="1" type="ORF">J1N35_025795</name>
</gene>
<dbReference type="GO" id="GO:0009507">
    <property type="term" value="C:chloroplast"/>
    <property type="evidence" value="ECO:0007669"/>
    <property type="project" value="TreeGrafter"/>
</dbReference>
<evidence type="ECO:0000313" key="1">
    <source>
        <dbReference type="EMBL" id="KAH1073467.1"/>
    </source>
</evidence>
<comment type="caution">
    <text evidence="1">The sequence shown here is derived from an EMBL/GenBank/DDBJ whole genome shotgun (WGS) entry which is preliminary data.</text>
</comment>
<sequence length="264" mass="29438">MPTLSFTREYFASKHAKRAAFVNEMLAPFIGPKIKNFLINFKFEEFMDVSLDEWVLFATSHHVEKLSLLLDGGFLYAPFAECKPYSLPRSPYLKKLVINLNYCDNSKFVHVLGLEDLLQVTGQLLGLDVGNVLEVTNCFSFTCLVFPSFVAGNIIHQWSMVKDALVQFETTLCLDPNPVEAQAALLAIMPTRRGEAKKAAECLRTALRDYNLKFGTILNDPDLVSLRALPEFKELLFRAIKGGDGAPDIWETVGNAGINIGGKL</sequence>
<protein>
    <submittedName>
        <fullName evidence="1">Uncharacterized protein</fullName>
    </submittedName>
</protein>
<keyword evidence="2" id="KW-1185">Reference proteome</keyword>
<dbReference type="PANTHER" id="PTHR35498:SF4">
    <property type="entry name" value="PROTEIN LOW PSII ACCUMULATION 1, CHLOROPLASTIC"/>
    <property type="match status" value="1"/>
</dbReference>
<evidence type="ECO:0000313" key="2">
    <source>
        <dbReference type="Proteomes" id="UP000828251"/>
    </source>
</evidence>
<organism evidence="1 2">
    <name type="scientific">Gossypium stocksii</name>
    <dbReference type="NCBI Taxonomy" id="47602"/>
    <lineage>
        <taxon>Eukaryota</taxon>
        <taxon>Viridiplantae</taxon>
        <taxon>Streptophyta</taxon>
        <taxon>Embryophyta</taxon>
        <taxon>Tracheophyta</taxon>
        <taxon>Spermatophyta</taxon>
        <taxon>Magnoliopsida</taxon>
        <taxon>eudicotyledons</taxon>
        <taxon>Gunneridae</taxon>
        <taxon>Pentapetalae</taxon>
        <taxon>rosids</taxon>
        <taxon>malvids</taxon>
        <taxon>Malvales</taxon>
        <taxon>Malvaceae</taxon>
        <taxon>Malvoideae</taxon>
        <taxon>Gossypium</taxon>
    </lineage>
</organism>
<dbReference type="EMBL" id="JAIQCV010000008">
    <property type="protein sequence ID" value="KAH1073467.1"/>
    <property type="molecule type" value="Genomic_DNA"/>
</dbReference>
<name>A0A9D3V708_9ROSI</name>
<dbReference type="PANTHER" id="PTHR35498">
    <property type="entry name" value="PROTEIN LOW PSII ACCUMULATION 1, CHLOROPLASTIC"/>
    <property type="match status" value="1"/>
</dbReference>
<proteinExistence type="predicted"/>
<dbReference type="OrthoDB" id="1939276at2759"/>
<dbReference type="AlphaFoldDB" id="A0A9D3V708"/>
<reference evidence="1 2" key="1">
    <citation type="journal article" date="2021" name="Plant Biotechnol. J.">
        <title>Multi-omics assisted identification of the key and species-specific regulatory components of drought-tolerant mechanisms in Gossypium stocksii.</title>
        <authorList>
            <person name="Yu D."/>
            <person name="Ke L."/>
            <person name="Zhang D."/>
            <person name="Wu Y."/>
            <person name="Sun Y."/>
            <person name="Mei J."/>
            <person name="Sun J."/>
            <person name="Sun Y."/>
        </authorList>
    </citation>
    <scope>NUCLEOTIDE SEQUENCE [LARGE SCALE GENOMIC DNA]</scope>
    <source>
        <strain evidence="2">cv. E1</strain>
        <tissue evidence="1">Leaf</tissue>
    </source>
</reference>
<accession>A0A9D3V708</accession>
<dbReference type="GO" id="GO:0010270">
    <property type="term" value="P:photosystem II oxygen evolving complex assembly"/>
    <property type="evidence" value="ECO:0007669"/>
    <property type="project" value="TreeGrafter"/>
</dbReference>